<feature type="domain" description="HAMP" evidence="7">
    <location>
        <begin position="181"/>
        <end position="232"/>
    </location>
</feature>
<keyword evidence="6" id="KW-0812">Transmembrane</keyword>
<dbReference type="Gene3D" id="6.10.340.10">
    <property type="match status" value="1"/>
</dbReference>
<keyword evidence="3" id="KW-0808">Transferase</keyword>
<dbReference type="InterPro" id="IPR011712">
    <property type="entry name" value="Sig_transdc_His_kin_sub3_dim/P"/>
</dbReference>
<evidence type="ECO:0000313" key="8">
    <source>
        <dbReference type="EMBL" id="MDQ7249018.1"/>
    </source>
</evidence>
<dbReference type="PANTHER" id="PTHR24421:SF58">
    <property type="entry name" value="SIGNAL TRANSDUCTION HISTIDINE-PROTEIN KINASE_PHOSPHATASE UHPB"/>
    <property type="match status" value="1"/>
</dbReference>
<dbReference type="InterPro" id="IPR050482">
    <property type="entry name" value="Sensor_HK_TwoCompSys"/>
</dbReference>
<feature type="transmembrane region" description="Helical" evidence="6">
    <location>
        <begin position="12"/>
        <end position="35"/>
    </location>
</feature>
<gene>
    <name evidence="8" type="ORF">Q8A70_15130</name>
</gene>
<sequence length="467" mass="50848">MRSLARLQSIRARLILIPMLILPAMLAVAVTVLLAGSGERIAEETRSGMQTGRVLIGYAVRSLGETPNPDAEIRHLVGNLASVRHVQFFYLATETLGGTPPLWHAETPRLDAPQWFIDLFPAERPVETYPVMIHGAERGEIILVGNPLDEIGEVWAELVFLVGLLAGASVLILAALLWTARLVARPMQALSGGLDRLGRGEFAPIGRSRVSELQSIGERFNALAQSLDQARSDNRLLIDKLIMVQESERREIARELHDDFGATLFGIRTELALIRETQDPAAIGQHAAAMSGMIDDIQKQNYRMLDRLRPGSLAHARLSESIGDLVDAWAERHRGITWLLTIEDEIDGATEESALTIYRMVQEGLVNASRHAQAETVEVALAVRNGALVVAIRDDGRGLPAGFHMGFGLLGMSERVRRLGGKLSVANGAESGTVIEATIPWPRAETAQATTVAHEADMPIFGTVVHA</sequence>
<evidence type="ECO:0000256" key="4">
    <source>
        <dbReference type="ARBA" id="ARBA00022777"/>
    </source>
</evidence>
<dbReference type="PROSITE" id="PS50885">
    <property type="entry name" value="HAMP"/>
    <property type="match status" value="1"/>
</dbReference>
<dbReference type="SUPFAM" id="SSF55874">
    <property type="entry name" value="ATPase domain of HSP90 chaperone/DNA topoisomerase II/histidine kinase"/>
    <property type="match status" value="1"/>
</dbReference>
<keyword evidence="5" id="KW-0902">Two-component regulatory system</keyword>
<dbReference type="CDD" id="cd16917">
    <property type="entry name" value="HATPase_UhpB-NarQ-NarX-like"/>
    <property type="match status" value="1"/>
</dbReference>
<evidence type="ECO:0000256" key="1">
    <source>
        <dbReference type="ARBA" id="ARBA00004370"/>
    </source>
</evidence>
<dbReference type="PANTHER" id="PTHR24421">
    <property type="entry name" value="NITRATE/NITRITE SENSOR PROTEIN NARX-RELATED"/>
    <property type="match status" value="1"/>
</dbReference>
<reference evidence="9" key="1">
    <citation type="submission" date="2023-08" db="EMBL/GenBank/DDBJ databases">
        <title>Rhodospirillaceae gen. nov., a novel taxon isolated from the Yangtze River Yuezi River estuary sludge.</title>
        <authorList>
            <person name="Ruan L."/>
        </authorList>
    </citation>
    <scope>NUCLEOTIDE SEQUENCE [LARGE SCALE GENOMIC DNA]</scope>
    <source>
        <strain evidence="9">R-7</strain>
    </source>
</reference>
<keyword evidence="9" id="KW-1185">Reference proteome</keyword>
<keyword evidence="2" id="KW-0597">Phosphoprotein</keyword>
<comment type="subcellular location">
    <subcellularLocation>
        <location evidence="1">Membrane</location>
    </subcellularLocation>
</comment>
<dbReference type="InterPro" id="IPR003594">
    <property type="entry name" value="HATPase_dom"/>
</dbReference>
<evidence type="ECO:0000259" key="7">
    <source>
        <dbReference type="PROSITE" id="PS50885"/>
    </source>
</evidence>
<keyword evidence="4 8" id="KW-0418">Kinase</keyword>
<dbReference type="Pfam" id="PF02518">
    <property type="entry name" value="HATPase_c"/>
    <property type="match status" value="1"/>
</dbReference>
<dbReference type="Pfam" id="PF07730">
    <property type="entry name" value="HisKA_3"/>
    <property type="match status" value="1"/>
</dbReference>
<dbReference type="GO" id="GO:0016301">
    <property type="term" value="F:kinase activity"/>
    <property type="evidence" value="ECO:0007669"/>
    <property type="project" value="UniProtKB-KW"/>
</dbReference>
<evidence type="ECO:0000256" key="6">
    <source>
        <dbReference type="SAM" id="Phobius"/>
    </source>
</evidence>
<accession>A0ABU0YMS8</accession>
<dbReference type="Gene3D" id="1.20.5.1930">
    <property type="match status" value="1"/>
</dbReference>
<keyword evidence="6" id="KW-0472">Membrane</keyword>
<keyword evidence="6" id="KW-1133">Transmembrane helix</keyword>
<evidence type="ECO:0000256" key="3">
    <source>
        <dbReference type="ARBA" id="ARBA00022679"/>
    </source>
</evidence>
<organism evidence="8 9">
    <name type="scientific">Dongia sedimenti</name>
    <dbReference type="NCBI Taxonomy" id="3064282"/>
    <lineage>
        <taxon>Bacteria</taxon>
        <taxon>Pseudomonadati</taxon>
        <taxon>Pseudomonadota</taxon>
        <taxon>Alphaproteobacteria</taxon>
        <taxon>Rhodospirillales</taxon>
        <taxon>Dongiaceae</taxon>
        <taxon>Dongia</taxon>
    </lineage>
</organism>
<dbReference type="SMART" id="SM00387">
    <property type="entry name" value="HATPase_c"/>
    <property type="match status" value="1"/>
</dbReference>
<protein>
    <submittedName>
        <fullName evidence="8">Histidine kinase</fullName>
    </submittedName>
</protein>
<dbReference type="InterPro" id="IPR036890">
    <property type="entry name" value="HATPase_C_sf"/>
</dbReference>
<dbReference type="RefSeq" id="WP_379956529.1">
    <property type="nucleotide sequence ID" value="NZ_JAUYVI010000004.1"/>
</dbReference>
<dbReference type="Proteomes" id="UP001230156">
    <property type="component" value="Unassembled WGS sequence"/>
</dbReference>
<dbReference type="EMBL" id="JAUYVI010000004">
    <property type="protein sequence ID" value="MDQ7249018.1"/>
    <property type="molecule type" value="Genomic_DNA"/>
</dbReference>
<dbReference type="InterPro" id="IPR003660">
    <property type="entry name" value="HAMP_dom"/>
</dbReference>
<proteinExistence type="predicted"/>
<comment type="caution">
    <text evidence="8">The sequence shown here is derived from an EMBL/GenBank/DDBJ whole genome shotgun (WGS) entry which is preliminary data.</text>
</comment>
<evidence type="ECO:0000313" key="9">
    <source>
        <dbReference type="Proteomes" id="UP001230156"/>
    </source>
</evidence>
<evidence type="ECO:0000256" key="5">
    <source>
        <dbReference type="ARBA" id="ARBA00023012"/>
    </source>
</evidence>
<evidence type="ECO:0000256" key="2">
    <source>
        <dbReference type="ARBA" id="ARBA00022553"/>
    </source>
</evidence>
<feature type="transmembrane region" description="Helical" evidence="6">
    <location>
        <begin position="158"/>
        <end position="178"/>
    </location>
</feature>
<name>A0ABU0YMS8_9PROT</name>
<dbReference type="Gene3D" id="3.30.565.10">
    <property type="entry name" value="Histidine kinase-like ATPase, C-terminal domain"/>
    <property type="match status" value="1"/>
</dbReference>